<dbReference type="RefSeq" id="WP_090772007.1">
    <property type="nucleotide sequence ID" value="NZ_FNFB01000028.1"/>
</dbReference>
<accession>A0A1G9MFB1</accession>
<proteinExistence type="predicted"/>
<dbReference type="EMBL" id="FNFB01000028">
    <property type="protein sequence ID" value="SDL72958.1"/>
    <property type="molecule type" value="Genomic_DNA"/>
</dbReference>
<keyword evidence="2" id="KW-1185">Reference proteome</keyword>
<dbReference type="STRING" id="683260.SAMN05421874_12817"/>
<dbReference type="AlphaFoldDB" id="A0A1G9MFB1"/>
<sequence length="492" mass="51666">MRGPFSDQAILVIPDDTTPPSVPSTPSVTTRLGMIHVGWDGLSADGTAMPSDLDHVRVWLADPDQPGSESMVDAMSVAETVVIGGQSYGENREIWLTALDRSGNESGQSGRVTVATQPLVNTDLIGKVISGANIVSGTVNAADAVIANTVTGSLIQANAINAGHLQANAVTTDKLAAGSITAGKLAATLTLSTRIVAGSTAGARVQLDSTGLKAFNSASQQTMQISSSGDVSLVGALSTAFSGTRIVIDSTPGLSQTIRFYPETGNNFAEISSTGTYSGDPTGTIRLMSGTWTTRDNVWQGNGFIAGAAVDLWTVDHVSGLTGGFVRLFTDSAQIGNSLASAEMNGSGGTLHGEWRYNGSQLKTFIIPHPMDRDRWLIHATTESPHNGVEYWGSVTLDEDGNADVELPSYFETLTHVEGCTVLVTPVGTTASACSATKPQGGRFTVHGEPEQEVGWLVKAIRKDVPPVLVEPRRDEVAVRGTGPYRYYTTKE</sequence>
<dbReference type="OrthoDB" id="5067971at2"/>
<protein>
    <submittedName>
        <fullName evidence="1">Uncharacterized protein</fullName>
    </submittedName>
</protein>
<evidence type="ECO:0000313" key="2">
    <source>
        <dbReference type="Proteomes" id="UP000198683"/>
    </source>
</evidence>
<dbReference type="Proteomes" id="UP000198683">
    <property type="component" value="Unassembled WGS sequence"/>
</dbReference>
<gene>
    <name evidence="1" type="ORF">SAMN05421874_12817</name>
</gene>
<reference evidence="1 2" key="1">
    <citation type="submission" date="2016-10" db="EMBL/GenBank/DDBJ databases">
        <authorList>
            <person name="de Groot N.N."/>
        </authorList>
    </citation>
    <scope>NUCLEOTIDE SEQUENCE [LARGE SCALE GENOMIC DNA]</scope>
    <source>
        <strain evidence="1 2">CGMCC 4.5681</strain>
    </source>
</reference>
<organism evidence="1 2">
    <name type="scientific">Nonomuraea maritima</name>
    <dbReference type="NCBI Taxonomy" id="683260"/>
    <lineage>
        <taxon>Bacteria</taxon>
        <taxon>Bacillati</taxon>
        <taxon>Actinomycetota</taxon>
        <taxon>Actinomycetes</taxon>
        <taxon>Streptosporangiales</taxon>
        <taxon>Streptosporangiaceae</taxon>
        <taxon>Nonomuraea</taxon>
    </lineage>
</organism>
<name>A0A1G9MFB1_9ACTN</name>
<evidence type="ECO:0000313" key="1">
    <source>
        <dbReference type="EMBL" id="SDL72958.1"/>
    </source>
</evidence>